<evidence type="ECO:0000256" key="4">
    <source>
        <dbReference type="ARBA" id="ARBA00023136"/>
    </source>
</evidence>
<comment type="caution">
    <text evidence="6">The sequence shown here is derived from an EMBL/GenBank/DDBJ whole genome shotgun (WGS) entry which is preliminary data.</text>
</comment>
<feature type="transmembrane region" description="Helical" evidence="5">
    <location>
        <begin position="63"/>
        <end position="84"/>
    </location>
</feature>
<gene>
    <name evidence="6" type="ORF">ACFPT7_10780</name>
</gene>
<dbReference type="Proteomes" id="UP001596091">
    <property type="component" value="Unassembled WGS sequence"/>
</dbReference>
<evidence type="ECO:0000313" key="6">
    <source>
        <dbReference type="EMBL" id="MFC5862776.1"/>
    </source>
</evidence>
<keyword evidence="7" id="KW-1185">Reference proteome</keyword>
<dbReference type="Gene3D" id="1.20.1280.290">
    <property type="match status" value="1"/>
</dbReference>
<dbReference type="RefSeq" id="WP_263336643.1">
    <property type="nucleotide sequence ID" value="NZ_JAGSYH010000003.1"/>
</dbReference>
<feature type="transmembrane region" description="Helical" evidence="5">
    <location>
        <begin position="35"/>
        <end position="57"/>
    </location>
</feature>
<keyword evidence="2 5" id="KW-0812">Transmembrane</keyword>
<evidence type="ECO:0000256" key="1">
    <source>
        <dbReference type="ARBA" id="ARBA00004141"/>
    </source>
</evidence>
<evidence type="ECO:0000256" key="5">
    <source>
        <dbReference type="SAM" id="Phobius"/>
    </source>
</evidence>
<proteinExistence type="predicted"/>
<evidence type="ECO:0000313" key="7">
    <source>
        <dbReference type="Proteomes" id="UP001596091"/>
    </source>
</evidence>
<name>A0ABW1EEU2_9BACT</name>
<organism evidence="6 7">
    <name type="scientific">Acidicapsa dinghuensis</name>
    <dbReference type="NCBI Taxonomy" id="2218256"/>
    <lineage>
        <taxon>Bacteria</taxon>
        <taxon>Pseudomonadati</taxon>
        <taxon>Acidobacteriota</taxon>
        <taxon>Terriglobia</taxon>
        <taxon>Terriglobales</taxon>
        <taxon>Acidobacteriaceae</taxon>
        <taxon>Acidicapsa</taxon>
    </lineage>
</organism>
<sequence length="91" mass="9782">MKEIIAVLFGLGLVVNGLLFVPQAIALWRKKSAEGVSLVTFGGFNLLQLVGIVHGIYQQDRSLTLGMIASFVCCGAVTSQAILYRVRNSAK</sequence>
<reference evidence="7" key="1">
    <citation type="journal article" date="2019" name="Int. J. Syst. Evol. Microbiol.">
        <title>The Global Catalogue of Microorganisms (GCM) 10K type strain sequencing project: providing services to taxonomists for standard genome sequencing and annotation.</title>
        <authorList>
            <consortium name="The Broad Institute Genomics Platform"/>
            <consortium name="The Broad Institute Genome Sequencing Center for Infectious Disease"/>
            <person name="Wu L."/>
            <person name="Ma J."/>
        </authorList>
    </citation>
    <scope>NUCLEOTIDE SEQUENCE [LARGE SCALE GENOMIC DNA]</scope>
    <source>
        <strain evidence="7">JCM 4087</strain>
    </source>
</reference>
<dbReference type="InterPro" id="IPR006603">
    <property type="entry name" value="PQ-loop_rpt"/>
</dbReference>
<accession>A0ABW1EEU2</accession>
<comment type="subcellular location">
    <subcellularLocation>
        <location evidence="1">Membrane</location>
        <topology evidence="1">Multi-pass membrane protein</topology>
    </subcellularLocation>
</comment>
<dbReference type="EMBL" id="JBHSPH010000002">
    <property type="protein sequence ID" value="MFC5862776.1"/>
    <property type="molecule type" value="Genomic_DNA"/>
</dbReference>
<dbReference type="Pfam" id="PF04193">
    <property type="entry name" value="PQ-loop"/>
    <property type="match status" value="1"/>
</dbReference>
<protein>
    <submittedName>
        <fullName evidence="6">PQ-loop domain-containing transporter</fullName>
    </submittedName>
</protein>
<evidence type="ECO:0000256" key="3">
    <source>
        <dbReference type="ARBA" id="ARBA00022989"/>
    </source>
</evidence>
<evidence type="ECO:0000256" key="2">
    <source>
        <dbReference type="ARBA" id="ARBA00022692"/>
    </source>
</evidence>
<keyword evidence="4 5" id="KW-0472">Membrane</keyword>
<keyword evidence="3 5" id="KW-1133">Transmembrane helix</keyword>
<feature type="transmembrane region" description="Helical" evidence="5">
    <location>
        <begin position="6"/>
        <end position="28"/>
    </location>
</feature>